<protein>
    <submittedName>
        <fullName evidence="2">Cytoskeletal protein CcmA (Bactofilin family)</fullName>
    </submittedName>
</protein>
<sequence>MFNSRKAKNTIDSLIGAATSIHGDVHFKGGLRIDGHIIGNVIADEALTSMLVISEKAKVEGEIRVAHLVVNGEIFGNVFSSDLLELQPKARITGNVSYKALEMHSGAVVSGKLTHEQAAPIPALKLLETSIVPQISQSVPVPSLDLPKGTKVG</sequence>
<dbReference type="AlphaFoldDB" id="A0A840RU81"/>
<reference evidence="2 3" key="1">
    <citation type="submission" date="2020-08" db="EMBL/GenBank/DDBJ databases">
        <title>Genomic Encyclopedia of Type Strains, Phase IV (KMG-IV): sequencing the most valuable type-strain genomes for metagenomic binning, comparative biology and taxonomic classification.</title>
        <authorList>
            <person name="Goeker M."/>
        </authorList>
    </citation>
    <scope>NUCLEOTIDE SEQUENCE [LARGE SCALE GENOMIC DNA]</scope>
    <source>
        <strain evidence="2 3">DSM 23240</strain>
    </source>
</reference>
<dbReference type="Proteomes" id="UP000571084">
    <property type="component" value="Unassembled WGS sequence"/>
</dbReference>
<comment type="similarity">
    <text evidence="1">Belongs to the bactofilin family.</text>
</comment>
<comment type="caution">
    <text evidence="2">The sequence shown here is derived from an EMBL/GenBank/DDBJ whole genome shotgun (WGS) entry which is preliminary data.</text>
</comment>
<keyword evidence="3" id="KW-1185">Reference proteome</keyword>
<dbReference type="PANTHER" id="PTHR35024:SF4">
    <property type="entry name" value="POLYMER-FORMING CYTOSKELETAL PROTEIN"/>
    <property type="match status" value="1"/>
</dbReference>
<accession>A0A840RU81</accession>
<organism evidence="2 3">
    <name type="scientific">Glaciimonas immobilis</name>
    <dbReference type="NCBI Taxonomy" id="728004"/>
    <lineage>
        <taxon>Bacteria</taxon>
        <taxon>Pseudomonadati</taxon>
        <taxon>Pseudomonadota</taxon>
        <taxon>Betaproteobacteria</taxon>
        <taxon>Burkholderiales</taxon>
        <taxon>Oxalobacteraceae</taxon>
        <taxon>Glaciimonas</taxon>
    </lineage>
</organism>
<name>A0A840RU81_9BURK</name>
<dbReference type="Pfam" id="PF04519">
    <property type="entry name" value="Bactofilin"/>
    <property type="match status" value="1"/>
</dbReference>
<evidence type="ECO:0000313" key="2">
    <source>
        <dbReference type="EMBL" id="MBB5200090.1"/>
    </source>
</evidence>
<evidence type="ECO:0000256" key="1">
    <source>
        <dbReference type="ARBA" id="ARBA00044755"/>
    </source>
</evidence>
<dbReference type="EMBL" id="JACHHQ010000004">
    <property type="protein sequence ID" value="MBB5200090.1"/>
    <property type="molecule type" value="Genomic_DNA"/>
</dbReference>
<evidence type="ECO:0000313" key="3">
    <source>
        <dbReference type="Proteomes" id="UP000571084"/>
    </source>
</evidence>
<dbReference type="PANTHER" id="PTHR35024">
    <property type="entry name" value="HYPOTHETICAL CYTOSOLIC PROTEIN"/>
    <property type="match status" value="1"/>
</dbReference>
<dbReference type="RefSeq" id="WP_168051246.1">
    <property type="nucleotide sequence ID" value="NZ_JAAOZT010000001.1"/>
</dbReference>
<proteinExistence type="inferred from homology"/>
<dbReference type="InterPro" id="IPR007607">
    <property type="entry name" value="BacA/B"/>
</dbReference>
<gene>
    <name evidence="2" type="ORF">HNR39_001925</name>
</gene>